<evidence type="ECO:0000256" key="6">
    <source>
        <dbReference type="ARBA" id="ARBA00011757"/>
    </source>
</evidence>
<evidence type="ECO:0000256" key="3">
    <source>
        <dbReference type="ARBA" id="ARBA00004123"/>
    </source>
</evidence>
<evidence type="ECO:0000256" key="16">
    <source>
        <dbReference type="ARBA" id="ARBA00023242"/>
    </source>
</evidence>
<evidence type="ECO:0000256" key="7">
    <source>
        <dbReference type="ARBA" id="ARBA00012161"/>
    </source>
</evidence>
<proteinExistence type="inferred from homology"/>
<dbReference type="EC" id="3.1.13.4" evidence="7"/>
<comment type="subunit">
    <text evidence="6">Component of the CCR4-NOT complex, at least composed of CRR4 and CAF1 proteins.</text>
</comment>
<evidence type="ECO:0000256" key="2">
    <source>
        <dbReference type="ARBA" id="ARBA00001968"/>
    </source>
</evidence>
<keyword evidence="14" id="KW-0805">Transcription regulation</keyword>
<comment type="subcellular location">
    <subcellularLocation>
        <location evidence="4">Cytoplasm</location>
    </subcellularLocation>
    <subcellularLocation>
        <location evidence="3">Nucleus</location>
    </subcellularLocation>
</comment>
<keyword evidence="11" id="KW-0378">Hydrolase</keyword>
<evidence type="ECO:0000256" key="12">
    <source>
        <dbReference type="ARBA" id="ARBA00022839"/>
    </source>
</evidence>
<evidence type="ECO:0000256" key="4">
    <source>
        <dbReference type="ARBA" id="ARBA00004496"/>
    </source>
</evidence>
<dbReference type="GO" id="GO:0005737">
    <property type="term" value="C:cytoplasm"/>
    <property type="evidence" value="ECO:0007669"/>
    <property type="project" value="UniProtKB-SubCell"/>
</dbReference>
<dbReference type="GO" id="GO:0046872">
    <property type="term" value="F:metal ion binding"/>
    <property type="evidence" value="ECO:0007669"/>
    <property type="project" value="UniProtKB-KW"/>
</dbReference>
<dbReference type="InterPro" id="IPR012337">
    <property type="entry name" value="RNaseH-like_sf"/>
</dbReference>
<evidence type="ECO:0000313" key="19">
    <source>
        <dbReference type="Proteomes" id="UP000447434"/>
    </source>
</evidence>
<evidence type="ECO:0000256" key="8">
    <source>
        <dbReference type="ARBA" id="ARBA00022490"/>
    </source>
</evidence>
<evidence type="ECO:0000256" key="5">
    <source>
        <dbReference type="ARBA" id="ARBA00008372"/>
    </source>
</evidence>
<reference evidence="19" key="1">
    <citation type="journal article" date="2020" name="Nat. Commun.">
        <title>Genome sequence of the cluster root forming white lupin.</title>
        <authorList>
            <person name="Hufnagel B."/>
            <person name="Marques A."/>
            <person name="Soriano A."/>
            <person name="Marques L."/>
            <person name="Divol F."/>
            <person name="Doumas P."/>
            <person name="Sallet E."/>
            <person name="Mancinotti D."/>
            <person name="Carrere S."/>
            <person name="Marande W."/>
            <person name="Arribat S."/>
            <person name="Keller J."/>
            <person name="Huneau C."/>
            <person name="Blein T."/>
            <person name="Aime D."/>
            <person name="Laguerre M."/>
            <person name="Taylor J."/>
            <person name="Schubert V."/>
            <person name="Nelson M."/>
            <person name="Geu-Flores F."/>
            <person name="Crespi M."/>
            <person name="Gallardo-Guerrero K."/>
            <person name="Delaux P.-M."/>
            <person name="Salse J."/>
            <person name="Berges H."/>
            <person name="Guyot R."/>
            <person name="Gouzy J."/>
            <person name="Peret B."/>
        </authorList>
    </citation>
    <scope>NUCLEOTIDE SEQUENCE [LARGE SCALE GENOMIC DNA]</scope>
    <source>
        <strain evidence="19">cv. Amiga</strain>
    </source>
</reference>
<evidence type="ECO:0000256" key="9">
    <source>
        <dbReference type="ARBA" id="ARBA00022722"/>
    </source>
</evidence>
<evidence type="ECO:0000256" key="15">
    <source>
        <dbReference type="ARBA" id="ARBA00023163"/>
    </source>
</evidence>
<dbReference type="InterPro" id="IPR036397">
    <property type="entry name" value="RNaseH_sf"/>
</dbReference>
<dbReference type="SUPFAM" id="SSF53098">
    <property type="entry name" value="Ribonuclease H-like"/>
    <property type="match status" value="1"/>
</dbReference>
<keyword evidence="19" id="KW-1185">Reference proteome</keyword>
<gene>
    <name evidence="18" type="ORF">Lalb_Chr03g0028311</name>
</gene>
<keyword evidence="10" id="KW-0479">Metal-binding</keyword>
<accession>A0A6A4QSY0</accession>
<evidence type="ECO:0000256" key="17">
    <source>
        <dbReference type="ARBA" id="ARBA00025148"/>
    </source>
</evidence>
<dbReference type="Pfam" id="PF04857">
    <property type="entry name" value="CAF1"/>
    <property type="match status" value="1"/>
</dbReference>
<evidence type="ECO:0000256" key="1">
    <source>
        <dbReference type="ARBA" id="ARBA00001663"/>
    </source>
</evidence>
<organism evidence="18 19">
    <name type="scientific">Lupinus albus</name>
    <name type="common">White lupine</name>
    <name type="synonym">Lupinus termis</name>
    <dbReference type="NCBI Taxonomy" id="3870"/>
    <lineage>
        <taxon>Eukaryota</taxon>
        <taxon>Viridiplantae</taxon>
        <taxon>Streptophyta</taxon>
        <taxon>Embryophyta</taxon>
        <taxon>Tracheophyta</taxon>
        <taxon>Spermatophyta</taxon>
        <taxon>Magnoliopsida</taxon>
        <taxon>eudicotyledons</taxon>
        <taxon>Gunneridae</taxon>
        <taxon>Pentapetalae</taxon>
        <taxon>rosids</taxon>
        <taxon>fabids</taxon>
        <taxon>Fabales</taxon>
        <taxon>Fabaceae</taxon>
        <taxon>Papilionoideae</taxon>
        <taxon>50 kb inversion clade</taxon>
        <taxon>genistoids sensu lato</taxon>
        <taxon>core genistoids</taxon>
        <taxon>Genisteae</taxon>
        <taxon>Lupinus</taxon>
    </lineage>
</organism>
<evidence type="ECO:0000313" key="18">
    <source>
        <dbReference type="EMBL" id="KAE9616769.1"/>
    </source>
</evidence>
<comment type="similarity">
    <text evidence="5">Belongs to the CAF1 family.</text>
</comment>
<dbReference type="OrthoDB" id="1164111at2759"/>
<dbReference type="GO" id="GO:0004535">
    <property type="term" value="F:poly(A)-specific ribonuclease activity"/>
    <property type="evidence" value="ECO:0007669"/>
    <property type="project" value="UniProtKB-EC"/>
</dbReference>
<keyword evidence="15" id="KW-0804">Transcription</keyword>
<evidence type="ECO:0000256" key="14">
    <source>
        <dbReference type="ARBA" id="ARBA00023015"/>
    </source>
</evidence>
<keyword evidence="8" id="KW-0963">Cytoplasm</keyword>
<dbReference type="GO" id="GO:0003723">
    <property type="term" value="F:RNA binding"/>
    <property type="evidence" value="ECO:0007669"/>
    <property type="project" value="UniProtKB-KW"/>
</dbReference>
<dbReference type="PANTHER" id="PTHR10797">
    <property type="entry name" value="CCR4-NOT TRANSCRIPTION COMPLEX SUBUNIT"/>
    <property type="match status" value="1"/>
</dbReference>
<evidence type="ECO:0000256" key="11">
    <source>
        <dbReference type="ARBA" id="ARBA00022801"/>
    </source>
</evidence>
<dbReference type="Proteomes" id="UP000447434">
    <property type="component" value="Chromosome 3"/>
</dbReference>
<dbReference type="InterPro" id="IPR039637">
    <property type="entry name" value="CNOT7/CNOT8/Pop2"/>
</dbReference>
<dbReference type="InterPro" id="IPR006941">
    <property type="entry name" value="RNase_CAF1"/>
</dbReference>
<sequence>MEEPNSKPVLIREVWAKNLESEFSLIRQLIPQYPFVSMDTEFPGVIFKQQILTKSYHHQNLHPLDEYNLLKANVDSLNLIQVGLTLSDVAGNLPHLGTNNSFIWQFNFRDFDVARDKHATDSIALLRKQGIDFERNVVDGVDSVHFAAMMFSSGLLYNKAVTWVTFHSAHDFGYMVKILTHRTLPTRLDEFLWVVKRLFGNKVYDIKHMIRYCDSLYGGLDRVAQTLKVYRVVGKSHQAGSDSLLTCHVFQKIRDTYFVKGGHKKCSSVLFGLELEAFHSRVVNRGGKNRLCPQINFSYNVFIPQIITFGKALS</sequence>
<dbReference type="Gene3D" id="3.30.420.10">
    <property type="entry name" value="Ribonuclease H-like superfamily/Ribonuclease H"/>
    <property type="match status" value="1"/>
</dbReference>
<comment type="caution">
    <text evidence="18">The sequence shown here is derived from an EMBL/GenBank/DDBJ whole genome shotgun (WGS) entry which is preliminary data.</text>
</comment>
<comment type="cofactor">
    <cofactor evidence="2">
        <name>a divalent metal cation</name>
        <dbReference type="ChEBI" id="CHEBI:60240"/>
    </cofactor>
</comment>
<keyword evidence="13" id="KW-0694">RNA-binding</keyword>
<comment type="function">
    <text evidence="17">Ubiquitous transcription factor required for a diverse set of processes. It is a component of the CCR4 complex involved in the control of gene expression.</text>
</comment>
<protein>
    <recommendedName>
        <fullName evidence="7">poly(A)-specific ribonuclease</fullName>
        <ecNumber evidence="7">3.1.13.4</ecNumber>
    </recommendedName>
</protein>
<dbReference type="AlphaFoldDB" id="A0A6A4QSY0"/>
<keyword evidence="16" id="KW-0539">Nucleus</keyword>
<name>A0A6A4QSY0_LUPAL</name>
<dbReference type="GO" id="GO:0030014">
    <property type="term" value="C:CCR4-NOT complex"/>
    <property type="evidence" value="ECO:0007669"/>
    <property type="project" value="InterPro"/>
</dbReference>
<comment type="catalytic activity">
    <reaction evidence="1">
        <text>Exonucleolytic cleavage of poly(A) to 5'-AMP.</text>
        <dbReference type="EC" id="3.1.13.4"/>
    </reaction>
</comment>
<keyword evidence="9" id="KW-0540">Nuclease</keyword>
<keyword evidence="12" id="KW-0269">Exonuclease</keyword>
<evidence type="ECO:0000256" key="13">
    <source>
        <dbReference type="ARBA" id="ARBA00022884"/>
    </source>
</evidence>
<evidence type="ECO:0000256" key="10">
    <source>
        <dbReference type="ARBA" id="ARBA00022723"/>
    </source>
</evidence>
<dbReference type="GO" id="GO:0005634">
    <property type="term" value="C:nucleus"/>
    <property type="evidence" value="ECO:0007669"/>
    <property type="project" value="UniProtKB-SubCell"/>
</dbReference>
<dbReference type="EMBL" id="WOCE01000003">
    <property type="protein sequence ID" value="KAE9616769.1"/>
    <property type="molecule type" value="Genomic_DNA"/>
</dbReference>